<evidence type="ECO:0000313" key="1">
    <source>
        <dbReference type="EMBL" id="GAA3874986.1"/>
    </source>
</evidence>
<sequence length="168" mass="18346">MTADLEAVLAALAARLGADAGDPSDEHDRWAVYREALDDPAHLPDLFDVVALEPLDSISLGIVLHLLGSLPPSERPSWIDRLGTDRSRAYATRRAREVAVLQGDSVTALLDDPSVQDSWSDWLQLGLADSSDEPAVLHRLATEGRTKRVRRLASERIRTIERHGPGAS</sequence>
<gene>
    <name evidence="1" type="ORF">GCM10022207_45980</name>
</gene>
<dbReference type="RefSeq" id="WP_331264176.1">
    <property type="nucleotide sequence ID" value="NZ_BAAAZA010000012.1"/>
</dbReference>
<accession>A0ABP7KEI6</accession>
<name>A0ABP7KEI6_9ACTN</name>
<organism evidence="1 2">
    <name type="scientific">Streptomyces lannensis</name>
    <dbReference type="NCBI Taxonomy" id="766498"/>
    <lineage>
        <taxon>Bacteria</taxon>
        <taxon>Bacillati</taxon>
        <taxon>Actinomycetota</taxon>
        <taxon>Actinomycetes</taxon>
        <taxon>Kitasatosporales</taxon>
        <taxon>Streptomycetaceae</taxon>
        <taxon>Streptomyces</taxon>
    </lineage>
</organism>
<protein>
    <recommendedName>
        <fullName evidence="3">HEAT repeat domain-containing protein</fullName>
    </recommendedName>
</protein>
<comment type="caution">
    <text evidence="1">The sequence shown here is derived from an EMBL/GenBank/DDBJ whole genome shotgun (WGS) entry which is preliminary data.</text>
</comment>
<dbReference type="Proteomes" id="UP001501563">
    <property type="component" value="Unassembled WGS sequence"/>
</dbReference>
<proteinExistence type="predicted"/>
<evidence type="ECO:0008006" key="3">
    <source>
        <dbReference type="Google" id="ProtNLM"/>
    </source>
</evidence>
<evidence type="ECO:0000313" key="2">
    <source>
        <dbReference type="Proteomes" id="UP001501563"/>
    </source>
</evidence>
<dbReference type="EMBL" id="BAAAZA010000012">
    <property type="protein sequence ID" value="GAA3874986.1"/>
    <property type="molecule type" value="Genomic_DNA"/>
</dbReference>
<keyword evidence="2" id="KW-1185">Reference proteome</keyword>
<reference evidence="2" key="1">
    <citation type="journal article" date="2019" name="Int. J. Syst. Evol. Microbiol.">
        <title>The Global Catalogue of Microorganisms (GCM) 10K type strain sequencing project: providing services to taxonomists for standard genome sequencing and annotation.</title>
        <authorList>
            <consortium name="The Broad Institute Genomics Platform"/>
            <consortium name="The Broad Institute Genome Sequencing Center for Infectious Disease"/>
            <person name="Wu L."/>
            <person name="Ma J."/>
        </authorList>
    </citation>
    <scope>NUCLEOTIDE SEQUENCE [LARGE SCALE GENOMIC DNA]</scope>
    <source>
        <strain evidence="2">JCM 16578</strain>
    </source>
</reference>